<dbReference type="CDD" id="cd06222">
    <property type="entry name" value="RNase_H_like"/>
    <property type="match status" value="1"/>
</dbReference>
<sequence>MVPHSNKPWFDILSSKYVDGPSIFLAGNPSSVSPSWSYIIQAKNILKDDYSWRVGLGSSSFLHCIRDSDSPLTSGPWLKLSKFASLPLLMAVQLIDLSSGTTTINYPCIILNIDISCLGSPARSGFGGIIRNTFGYYLAGFCGFIQGSLDILYAELYAIYSGILLAINMGINDVVCYSDSPHCINLIKVPHVKYQNHVVLIQDMNELIFQNNVSLCHTLREGNQCVDFFAKFGASLDADFSSHDSPPEGIHDLLRNDAIGTLFLKD</sequence>
<dbReference type="InterPro" id="IPR036397">
    <property type="entry name" value="RNaseH_sf"/>
</dbReference>
<evidence type="ECO:0000313" key="3">
    <source>
        <dbReference type="Proteomes" id="UP000242715"/>
    </source>
</evidence>
<dbReference type="PANTHER" id="PTHR35516">
    <property type="entry name" value="CYTOCHROME B6-F COMPLEX SUBUNIT 5"/>
    <property type="match status" value="1"/>
</dbReference>
<reference evidence="3" key="1">
    <citation type="journal article" date="2017" name="Front. Plant Sci.">
        <title>Climate Clever Clovers: New Paradigm to Reduce the Environmental Footprint of Ruminants by Breeding Low Methanogenic Forages Utilizing Haplotype Variation.</title>
        <authorList>
            <person name="Kaur P."/>
            <person name="Appels R."/>
            <person name="Bayer P.E."/>
            <person name="Keeble-Gagnere G."/>
            <person name="Wang J."/>
            <person name="Hirakawa H."/>
            <person name="Shirasawa K."/>
            <person name="Vercoe P."/>
            <person name="Stefanova K."/>
            <person name="Durmic Z."/>
            <person name="Nichols P."/>
            <person name="Revell C."/>
            <person name="Isobe S.N."/>
            <person name="Edwards D."/>
            <person name="Erskine W."/>
        </authorList>
    </citation>
    <scope>NUCLEOTIDE SEQUENCE [LARGE SCALE GENOMIC DNA]</scope>
    <source>
        <strain evidence="3">cv. Daliak</strain>
    </source>
</reference>
<name>A0A2Z6NVN7_TRISU</name>
<proteinExistence type="predicted"/>
<organism evidence="2 3">
    <name type="scientific">Trifolium subterraneum</name>
    <name type="common">Subterranean clover</name>
    <dbReference type="NCBI Taxonomy" id="3900"/>
    <lineage>
        <taxon>Eukaryota</taxon>
        <taxon>Viridiplantae</taxon>
        <taxon>Streptophyta</taxon>
        <taxon>Embryophyta</taxon>
        <taxon>Tracheophyta</taxon>
        <taxon>Spermatophyta</taxon>
        <taxon>Magnoliopsida</taxon>
        <taxon>eudicotyledons</taxon>
        <taxon>Gunneridae</taxon>
        <taxon>Pentapetalae</taxon>
        <taxon>rosids</taxon>
        <taxon>fabids</taxon>
        <taxon>Fabales</taxon>
        <taxon>Fabaceae</taxon>
        <taxon>Papilionoideae</taxon>
        <taxon>50 kb inversion clade</taxon>
        <taxon>NPAAA clade</taxon>
        <taxon>Hologalegina</taxon>
        <taxon>IRL clade</taxon>
        <taxon>Trifolieae</taxon>
        <taxon>Trifolium</taxon>
    </lineage>
</organism>
<protein>
    <recommendedName>
        <fullName evidence="1">RNase H type-1 domain-containing protein</fullName>
    </recommendedName>
</protein>
<dbReference type="InterPro" id="IPR002156">
    <property type="entry name" value="RNaseH_domain"/>
</dbReference>
<dbReference type="PANTHER" id="PTHR35516:SF11">
    <property type="entry name" value="CYTOCHROME B6-F COMPLEX SUBUNIT 5"/>
    <property type="match status" value="1"/>
</dbReference>
<dbReference type="SUPFAM" id="SSF53098">
    <property type="entry name" value="Ribonuclease H-like"/>
    <property type="match status" value="1"/>
</dbReference>
<dbReference type="GO" id="GO:0004523">
    <property type="term" value="F:RNA-DNA hybrid ribonuclease activity"/>
    <property type="evidence" value="ECO:0007669"/>
    <property type="project" value="InterPro"/>
</dbReference>
<dbReference type="GO" id="GO:0003676">
    <property type="term" value="F:nucleic acid binding"/>
    <property type="evidence" value="ECO:0007669"/>
    <property type="project" value="InterPro"/>
</dbReference>
<evidence type="ECO:0000259" key="1">
    <source>
        <dbReference type="Pfam" id="PF13456"/>
    </source>
</evidence>
<dbReference type="Pfam" id="PF13456">
    <property type="entry name" value="RVT_3"/>
    <property type="match status" value="1"/>
</dbReference>
<keyword evidence="3" id="KW-1185">Reference proteome</keyword>
<dbReference type="InterPro" id="IPR012337">
    <property type="entry name" value="RNaseH-like_sf"/>
</dbReference>
<feature type="domain" description="RNase H type-1" evidence="1">
    <location>
        <begin position="113"/>
        <end position="232"/>
    </location>
</feature>
<dbReference type="EMBL" id="DF973802">
    <property type="protein sequence ID" value="GAU40372.1"/>
    <property type="molecule type" value="Genomic_DNA"/>
</dbReference>
<dbReference type="Proteomes" id="UP000242715">
    <property type="component" value="Unassembled WGS sequence"/>
</dbReference>
<evidence type="ECO:0000313" key="2">
    <source>
        <dbReference type="EMBL" id="GAU40372.1"/>
    </source>
</evidence>
<dbReference type="Gene3D" id="3.30.420.10">
    <property type="entry name" value="Ribonuclease H-like superfamily/Ribonuclease H"/>
    <property type="match status" value="1"/>
</dbReference>
<dbReference type="InterPro" id="IPR044730">
    <property type="entry name" value="RNase_H-like_dom_plant"/>
</dbReference>
<dbReference type="AlphaFoldDB" id="A0A2Z6NVN7"/>
<accession>A0A2Z6NVN7</accession>
<dbReference type="OrthoDB" id="695987at2759"/>
<gene>
    <name evidence="2" type="ORF">TSUD_319840</name>
</gene>